<evidence type="ECO:0000256" key="3">
    <source>
        <dbReference type="ARBA" id="ARBA00023163"/>
    </source>
</evidence>
<feature type="domain" description="HTH iclR-type" evidence="4">
    <location>
        <begin position="7"/>
        <end position="66"/>
    </location>
</feature>
<dbReference type="GO" id="GO:0003700">
    <property type="term" value="F:DNA-binding transcription factor activity"/>
    <property type="evidence" value="ECO:0007669"/>
    <property type="project" value="TreeGrafter"/>
</dbReference>
<dbReference type="InterPro" id="IPR029016">
    <property type="entry name" value="GAF-like_dom_sf"/>
</dbReference>
<accession>A0A830F9G3</accession>
<name>A0A830F9G3_9EURY</name>
<dbReference type="Gene3D" id="1.10.10.10">
    <property type="entry name" value="Winged helix-like DNA-binding domain superfamily/Winged helix DNA-binding domain"/>
    <property type="match status" value="1"/>
</dbReference>
<dbReference type="PANTHER" id="PTHR30136:SF35">
    <property type="entry name" value="HTH-TYPE TRANSCRIPTIONAL REGULATOR RV1719"/>
    <property type="match status" value="1"/>
</dbReference>
<dbReference type="EMBL" id="BMPG01000003">
    <property type="protein sequence ID" value="GGL67647.1"/>
    <property type="molecule type" value="Genomic_DNA"/>
</dbReference>
<dbReference type="PANTHER" id="PTHR30136">
    <property type="entry name" value="HELIX-TURN-HELIX TRANSCRIPTIONAL REGULATOR, ICLR FAMILY"/>
    <property type="match status" value="1"/>
</dbReference>
<organism evidence="6 7">
    <name type="scientific">Halocalculus aciditolerans</name>
    <dbReference type="NCBI Taxonomy" id="1383812"/>
    <lineage>
        <taxon>Archaea</taxon>
        <taxon>Methanobacteriati</taxon>
        <taxon>Methanobacteriota</taxon>
        <taxon>Stenosarchaea group</taxon>
        <taxon>Halobacteria</taxon>
        <taxon>Halobacteriales</taxon>
        <taxon>Halobacteriaceae</taxon>
        <taxon>Halocalculus</taxon>
    </lineage>
</organism>
<dbReference type="InterPro" id="IPR036388">
    <property type="entry name" value="WH-like_DNA-bd_sf"/>
</dbReference>
<dbReference type="RefSeq" id="WP_188979767.1">
    <property type="nucleotide sequence ID" value="NZ_BMPG01000003.1"/>
</dbReference>
<dbReference type="AlphaFoldDB" id="A0A830F9G3"/>
<comment type="caution">
    <text evidence="6">The sequence shown here is derived from an EMBL/GenBank/DDBJ whole genome shotgun (WGS) entry which is preliminary data.</text>
</comment>
<keyword evidence="1" id="KW-0805">Transcription regulation</keyword>
<gene>
    <name evidence="6" type="ORF">GCM10009039_27020</name>
</gene>
<keyword evidence="7" id="KW-1185">Reference proteome</keyword>
<dbReference type="Proteomes" id="UP000607197">
    <property type="component" value="Unassembled WGS sequence"/>
</dbReference>
<evidence type="ECO:0000259" key="4">
    <source>
        <dbReference type="PROSITE" id="PS51077"/>
    </source>
</evidence>
<dbReference type="InterPro" id="IPR036390">
    <property type="entry name" value="WH_DNA-bd_sf"/>
</dbReference>
<dbReference type="GO" id="GO:0003677">
    <property type="term" value="F:DNA binding"/>
    <property type="evidence" value="ECO:0007669"/>
    <property type="project" value="UniProtKB-KW"/>
</dbReference>
<sequence>MPTDGRVKSVDTAFDVLEALRDDDGITVTALADRCDCSKSTIHAHLRTLRDRGYVVRDDDGYHLGLQFLDLGNSARSRFHLYREARPEIDRLVEETGERVQLMVEEQGMGTYIYQSQSERAITTDSHTGTRVHLHSTAVGKAYLAFLPVERVHDIIDERGLPAVTENTITDRDEFLDELDRVRERGVAFNDEERITGMRAIGAPITDENGEATAGVSLSAPTTRLSGDRLETELPDALKQIARVISIKSTYSQ</sequence>
<dbReference type="SUPFAM" id="SSF46785">
    <property type="entry name" value="Winged helix' DNA-binding domain"/>
    <property type="match status" value="1"/>
</dbReference>
<dbReference type="InterPro" id="IPR050707">
    <property type="entry name" value="HTH_MetabolicPath_Reg"/>
</dbReference>
<dbReference type="Gene3D" id="3.30.450.40">
    <property type="match status" value="1"/>
</dbReference>
<dbReference type="CDD" id="cd00090">
    <property type="entry name" value="HTH_ARSR"/>
    <property type="match status" value="1"/>
</dbReference>
<dbReference type="PROSITE" id="PS51078">
    <property type="entry name" value="ICLR_ED"/>
    <property type="match status" value="1"/>
</dbReference>
<protein>
    <submittedName>
        <fullName evidence="6">Transcriptional regulator</fullName>
    </submittedName>
</protein>
<dbReference type="SUPFAM" id="SSF55781">
    <property type="entry name" value="GAF domain-like"/>
    <property type="match status" value="1"/>
</dbReference>
<keyword evidence="2" id="KW-0238">DNA-binding</keyword>
<dbReference type="InterPro" id="IPR011991">
    <property type="entry name" value="ArsR-like_HTH"/>
</dbReference>
<dbReference type="InterPro" id="IPR014757">
    <property type="entry name" value="Tscrpt_reg_IclR_C"/>
</dbReference>
<evidence type="ECO:0000256" key="1">
    <source>
        <dbReference type="ARBA" id="ARBA00023015"/>
    </source>
</evidence>
<dbReference type="Pfam" id="PF09339">
    <property type="entry name" value="HTH_IclR"/>
    <property type="match status" value="1"/>
</dbReference>
<reference evidence="6" key="2">
    <citation type="submission" date="2020-09" db="EMBL/GenBank/DDBJ databases">
        <authorList>
            <person name="Sun Q."/>
            <person name="Ohkuma M."/>
        </authorList>
    </citation>
    <scope>NUCLEOTIDE SEQUENCE</scope>
    <source>
        <strain evidence="6">JCM 19596</strain>
    </source>
</reference>
<dbReference type="GO" id="GO:0045892">
    <property type="term" value="P:negative regulation of DNA-templated transcription"/>
    <property type="evidence" value="ECO:0007669"/>
    <property type="project" value="TreeGrafter"/>
</dbReference>
<reference evidence="6" key="1">
    <citation type="journal article" date="2014" name="Int. J. Syst. Evol. Microbiol.">
        <title>Complete genome sequence of Corynebacterium casei LMG S-19264T (=DSM 44701T), isolated from a smear-ripened cheese.</title>
        <authorList>
            <consortium name="US DOE Joint Genome Institute (JGI-PGF)"/>
            <person name="Walter F."/>
            <person name="Albersmeier A."/>
            <person name="Kalinowski J."/>
            <person name="Ruckert C."/>
        </authorList>
    </citation>
    <scope>NUCLEOTIDE SEQUENCE</scope>
    <source>
        <strain evidence="6">JCM 19596</strain>
    </source>
</reference>
<evidence type="ECO:0000313" key="7">
    <source>
        <dbReference type="Proteomes" id="UP000607197"/>
    </source>
</evidence>
<dbReference type="SMART" id="SM00346">
    <property type="entry name" value="HTH_ICLR"/>
    <property type="match status" value="1"/>
</dbReference>
<evidence type="ECO:0000313" key="6">
    <source>
        <dbReference type="EMBL" id="GGL67647.1"/>
    </source>
</evidence>
<evidence type="ECO:0000256" key="2">
    <source>
        <dbReference type="ARBA" id="ARBA00023125"/>
    </source>
</evidence>
<evidence type="ECO:0000259" key="5">
    <source>
        <dbReference type="PROSITE" id="PS51078"/>
    </source>
</evidence>
<dbReference type="InterPro" id="IPR005471">
    <property type="entry name" value="Tscrpt_reg_IclR_N"/>
</dbReference>
<dbReference type="OrthoDB" id="14763at2157"/>
<proteinExistence type="predicted"/>
<feature type="domain" description="IclR-ED" evidence="5">
    <location>
        <begin position="67"/>
        <end position="251"/>
    </location>
</feature>
<dbReference type="Pfam" id="PF01614">
    <property type="entry name" value="IclR_C"/>
    <property type="match status" value="1"/>
</dbReference>
<keyword evidence="3" id="KW-0804">Transcription</keyword>
<dbReference type="PROSITE" id="PS51077">
    <property type="entry name" value="HTH_ICLR"/>
    <property type="match status" value="1"/>
</dbReference>